<evidence type="ECO:0000313" key="3">
    <source>
        <dbReference type="Proteomes" id="UP000190683"/>
    </source>
</evidence>
<sequence length="172" mass="18613">MNWLKNLPLEQISDALSGFFSFWGRITEGVPAGQLPLIVYVICCGLVLLLWLVVMRVIPRPFKGISWVALAAVMFAPGQAAGGTGEIAPAMLGVFHGILMKDFGAAFSASVPIFAVMAALLVVGAVWQMAKGVIAGNAEKEAEALRIQEERRRYLASHELTKNHSDRTGHPR</sequence>
<comment type="caution">
    <text evidence="2">The sequence shown here is derived from an EMBL/GenBank/DDBJ whole genome shotgun (WGS) entry which is preliminary data.</text>
</comment>
<evidence type="ECO:0000313" key="2">
    <source>
        <dbReference type="EMBL" id="OOS25262.1"/>
    </source>
</evidence>
<proteinExistence type="predicted"/>
<organism evidence="2 3">
    <name type="scientific">Moraxella porci DSM 25326</name>
    <dbReference type="NCBI Taxonomy" id="573983"/>
    <lineage>
        <taxon>Bacteria</taxon>
        <taxon>Pseudomonadati</taxon>
        <taxon>Pseudomonadota</taxon>
        <taxon>Gammaproteobacteria</taxon>
        <taxon>Moraxellales</taxon>
        <taxon>Moraxellaceae</taxon>
        <taxon>Moraxella</taxon>
    </lineage>
</organism>
<name>A0A1T0CSE8_9GAMM</name>
<dbReference type="AlphaFoldDB" id="A0A1T0CSE8"/>
<protein>
    <submittedName>
        <fullName evidence="2">Uncharacterized protein</fullName>
    </submittedName>
</protein>
<dbReference type="RefSeq" id="WP_078317531.1">
    <property type="nucleotide sequence ID" value="NZ_MUYV01000005.1"/>
</dbReference>
<dbReference type="STRING" id="573983.B0681_04335"/>
<dbReference type="Proteomes" id="UP000190683">
    <property type="component" value="Unassembled WGS sequence"/>
</dbReference>
<reference evidence="2 3" key="1">
    <citation type="submission" date="2017-02" db="EMBL/GenBank/DDBJ databases">
        <title>Draft genome sequence of Moraxella porci CCUG 54912T type strain.</title>
        <authorList>
            <person name="Salva-Serra F."/>
            <person name="Engstrom-Jakobsson H."/>
            <person name="Thorell K."/>
            <person name="Jaen-Luchoro D."/>
            <person name="Gonzales-Siles L."/>
            <person name="Karlsson R."/>
            <person name="Yazdan S."/>
            <person name="Boulund F."/>
            <person name="Johnning A."/>
            <person name="Engstrand L."/>
            <person name="Kristiansson E."/>
            <person name="Moore E."/>
        </authorList>
    </citation>
    <scope>NUCLEOTIDE SEQUENCE [LARGE SCALE GENOMIC DNA]</scope>
    <source>
        <strain evidence="2 3">CCUG 54912</strain>
    </source>
</reference>
<feature type="transmembrane region" description="Helical" evidence="1">
    <location>
        <begin position="65"/>
        <end position="83"/>
    </location>
</feature>
<keyword evidence="1" id="KW-0812">Transmembrane</keyword>
<dbReference type="EMBL" id="MUYV01000005">
    <property type="protein sequence ID" value="OOS25262.1"/>
    <property type="molecule type" value="Genomic_DNA"/>
</dbReference>
<feature type="transmembrane region" description="Helical" evidence="1">
    <location>
        <begin position="103"/>
        <end position="127"/>
    </location>
</feature>
<gene>
    <name evidence="2" type="ORF">B0681_04335</name>
</gene>
<evidence type="ECO:0000256" key="1">
    <source>
        <dbReference type="SAM" id="Phobius"/>
    </source>
</evidence>
<keyword evidence="1" id="KW-1133">Transmembrane helix</keyword>
<accession>A0A1T0CSE8</accession>
<keyword evidence="1" id="KW-0472">Membrane</keyword>
<keyword evidence="3" id="KW-1185">Reference proteome</keyword>
<feature type="transmembrane region" description="Helical" evidence="1">
    <location>
        <begin position="37"/>
        <end position="58"/>
    </location>
</feature>